<evidence type="ECO:0008006" key="5">
    <source>
        <dbReference type="Google" id="ProtNLM"/>
    </source>
</evidence>
<evidence type="ECO:0000313" key="4">
    <source>
        <dbReference type="Proteomes" id="UP000254849"/>
    </source>
</evidence>
<organism evidence="3 4">
    <name type="scientific">Cronobacter universalis NCTC 9529</name>
    <dbReference type="NCBI Taxonomy" id="1074000"/>
    <lineage>
        <taxon>Bacteria</taxon>
        <taxon>Pseudomonadati</taxon>
        <taxon>Pseudomonadota</taxon>
        <taxon>Gammaproteobacteria</taxon>
        <taxon>Enterobacterales</taxon>
        <taxon>Enterobacteriaceae</taxon>
        <taxon>Cronobacter</taxon>
    </lineage>
</organism>
<dbReference type="InterPro" id="IPR058997">
    <property type="entry name" value="YycE-like_C"/>
</dbReference>
<dbReference type="Gene3D" id="3.10.180.10">
    <property type="entry name" value="2,3-Dihydroxybiphenyl 1,2-Dioxygenase, domain 1"/>
    <property type="match status" value="1"/>
</dbReference>
<reference evidence="3 4" key="1">
    <citation type="submission" date="2018-06" db="EMBL/GenBank/DDBJ databases">
        <authorList>
            <consortium name="Pathogen Informatics"/>
            <person name="Doyle S."/>
        </authorList>
    </citation>
    <scope>NUCLEOTIDE SEQUENCE [LARGE SCALE GENOMIC DNA]</scope>
    <source>
        <strain evidence="4">NCTC 9529</strain>
    </source>
</reference>
<dbReference type="Proteomes" id="UP000254849">
    <property type="component" value="Unassembled WGS sequence"/>
</dbReference>
<name>A0ABY1W8F8_9ENTR</name>
<dbReference type="Pfam" id="PF22658">
    <property type="entry name" value="YycE-like_N"/>
    <property type="match status" value="1"/>
</dbReference>
<protein>
    <recommendedName>
        <fullName evidence="5">VOC domain-containing protein</fullName>
    </recommendedName>
</protein>
<dbReference type="Pfam" id="PF22659">
    <property type="entry name" value="YycE-like_C"/>
    <property type="match status" value="1"/>
</dbReference>
<sequence>MRSALCLKKLLLTSGAKPDGYTDGTFIYHDNEVEMSFTHMRIARPVTDLDTSFRLWSQGLGLTRLADFTDHAGFSGIMLGRRDVPWHLEFTVCLAHPVTPSPGHEDLLVLYYPDNAEWQRVCRSLEEVGFIRTPSFNPYWDINGQTWMDHDGYRVVVQNQAW</sequence>
<evidence type="ECO:0000313" key="3">
    <source>
        <dbReference type="EMBL" id="STE84688.1"/>
    </source>
</evidence>
<keyword evidence="4" id="KW-1185">Reference proteome</keyword>
<feature type="domain" description="YycE-like C-terminal" evidence="2">
    <location>
        <begin position="106"/>
        <end position="159"/>
    </location>
</feature>
<dbReference type="InterPro" id="IPR058998">
    <property type="entry name" value="YycE-like_N"/>
</dbReference>
<proteinExistence type="predicted"/>
<evidence type="ECO:0000259" key="1">
    <source>
        <dbReference type="Pfam" id="PF22658"/>
    </source>
</evidence>
<accession>A0ABY1W8F8</accession>
<dbReference type="SUPFAM" id="SSF54593">
    <property type="entry name" value="Glyoxalase/Bleomycin resistance protein/Dihydroxybiphenyl dioxygenase"/>
    <property type="match status" value="1"/>
</dbReference>
<dbReference type="InterPro" id="IPR029068">
    <property type="entry name" value="Glyas_Bleomycin-R_OHBP_Dase"/>
</dbReference>
<feature type="domain" description="YycE-like N-terminal" evidence="1">
    <location>
        <begin position="40"/>
        <end position="91"/>
    </location>
</feature>
<comment type="caution">
    <text evidence="3">The sequence shown here is derived from an EMBL/GenBank/DDBJ whole genome shotgun (WGS) entry which is preliminary data.</text>
</comment>
<gene>
    <name evidence="3" type="primary">yycE</name>
    <name evidence="3" type="ORF">NCTC9529_04092</name>
</gene>
<evidence type="ECO:0000259" key="2">
    <source>
        <dbReference type="Pfam" id="PF22659"/>
    </source>
</evidence>
<dbReference type="EMBL" id="UFYH01000002">
    <property type="protein sequence ID" value="STE84688.1"/>
    <property type="molecule type" value="Genomic_DNA"/>
</dbReference>